<dbReference type="EMBL" id="GBXM01011695">
    <property type="protein sequence ID" value="JAH96882.1"/>
    <property type="molecule type" value="Transcribed_RNA"/>
</dbReference>
<organism evidence="1">
    <name type="scientific">Anguilla anguilla</name>
    <name type="common">European freshwater eel</name>
    <name type="synonym">Muraena anguilla</name>
    <dbReference type="NCBI Taxonomy" id="7936"/>
    <lineage>
        <taxon>Eukaryota</taxon>
        <taxon>Metazoa</taxon>
        <taxon>Chordata</taxon>
        <taxon>Craniata</taxon>
        <taxon>Vertebrata</taxon>
        <taxon>Euteleostomi</taxon>
        <taxon>Actinopterygii</taxon>
        <taxon>Neopterygii</taxon>
        <taxon>Teleostei</taxon>
        <taxon>Anguilliformes</taxon>
        <taxon>Anguillidae</taxon>
        <taxon>Anguilla</taxon>
    </lineage>
</organism>
<reference evidence="1" key="1">
    <citation type="submission" date="2014-11" db="EMBL/GenBank/DDBJ databases">
        <authorList>
            <person name="Amaro Gonzalez C."/>
        </authorList>
    </citation>
    <scope>NUCLEOTIDE SEQUENCE</scope>
</reference>
<sequence>MSKCLLTVPLISMFTLRPLVMICYIQSHHAFLKTKGVASYPVTVSHCMDILNCFLQVYY</sequence>
<proteinExistence type="predicted"/>
<evidence type="ECO:0000313" key="1">
    <source>
        <dbReference type="EMBL" id="JAH96882.1"/>
    </source>
</evidence>
<reference evidence="1" key="2">
    <citation type="journal article" date="2015" name="Fish Shellfish Immunol.">
        <title>Early steps in the European eel (Anguilla anguilla)-Vibrio vulnificus interaction in the gills: Role of the RtxA13 toxin.</title>
        <authorList>
            <person name="Callol A."/>
            <person name="Pajuelo D."/>
            <person name="Ebbesson L."/>
            <person name="Teles M."/>
            <person name="MacKenzie S."/>
            <person name="Amaro C."/>
        </authorList>
    </citation>
    <scope>NUCLEOTIDE SEQUENCE</scope>
</reference>
<protein>
    <submittedName>
        <fullName evidence="1">Uncharacterized protein</fullName>
    </submittedName>
</protein>
<dbReference type="AlphaFoldDB" id="A0A0E9X2E0"/>
<accession>A0A0E9X2E0</accession>
<name>A0A0E9X2E0_ANGAN</name>